<comment type="caution">
    <text evidence="3">The sequence shown here is derived from an EMBL/GenBank/DDBJ whole genome shotgun (WGS) entry which is preliminary data.</text>
</comment>
<evidence type="ECO:0000313" key="3">
    <source>
        <dbReference type="EMBL" id="GEX53422.1"/>
    </source>
</evidence>
<reference evidence="3" key="1">
    <citation type="journal article" date="2019" name="Sci. Rep.">
        <title>Draft genome of Tanacetum cinerariifolium, the natural source of mosquito coil.</title>
        <authorList>
            <person name="Yamashiro T."/>
            <person name="Shiraishi A."/>
            <person name="Satake H."/>
            <person name="Nakayama K."/>
        </authorList>
    </citation>
    <scope>NUCLEOTIDE SEQUENCE</scope>
</reference>
<sequence length="681" mass="75103">MLLEWSEWDTCRVKVRGYRDCGRGLPSADVSRSVGGLRERPVTDPRPKACRTYYTLYVIKSPQSSSFTVCSVVLRAKYQSPDIVHPELPGPNQSIHDSLAGKIGVYTRFFEFANFWIPLSQFLVDVPEYFHINLSHLSVIAVAKMDLFAFIRHADPTKVRIGERQIEEGQIHLLDSTKGRVVSFPVMGDQARSSVPADHGDHNDDVDNIGTHDLNKEGDDTEIRDQTEKSGHVAQDERVNIVADDEIQVIVVDKPKGTKRIRKVASRSSGYNLPSKKLREDYDACCDGGASTAGQSLVALWGLLDRSTLAAKVGVTATTTVPFFTSFVTPTPEREGDSSRHSSTNAADAEVTSIARSPVPPPLIMTATVATTTIVGATSTSVLGAGTEPVHCSIFRDSASPSTAEADFTGPSHPVDAEVFTDTFYVSQEMDSETLQQIYVPNWNAINDFALDDLEDKDAKIANLKAQLSLIEVEAAEAICFRSQFKVVQDEQVNVLSNRVAELDSELMGMAIHLDEELYHYFLTTIAGRRWILSRAIRLVIMKCLQSPEYVVALGEDIGRDIDKGMQTGLVAGIDHGKAERDLVDVAVYDPSIEMKYVSAILAFCLFAETLEINRLQPSHEQLLLSIHRKEDNVVIGETSLSESLDVVNAHVQKVKEADYGVLDAEPQPEASHSHKIIFEQ</sequence>
<name>A0A699HDK5_TANCI</name>
<organism evidence="3">
    <name type="scientific">Tanacetum cinerariifolium</name>
    <name type="common">Dalmatian daisy</name>
    <name type="synonym">Chrysanthemum cinerariifolium</name>
    <dbReference type="NCBI Taxonomy" id="118510"/>
    <lineage>
        <taxon>Eukaryota</taxon>
        <taxon>Viridiplantae</taxon>
        <taxon>Streptophyta</taxon>
        <taxon>Embryophyta</taxon>
        <taxon>Tracheophyta</taxon>
        <taxon>Spermatophyta</taxon>
        <taxon>Magnoliopsida</taxon>
        <taxon>eudicotyledons</taxon>
        <taxon>Gunneridae</taxon>
        <taxon>Pentapetalae</taxon>
        <taxon>asterids</taxon>
        <taxon>campanulids</taxon>
        <taxon>Asterales</taxon>
        <taxon>Asteraceae</taxon>
        <taxon>Asteroideae</taxon>
        <taxon>Anthemideae</taxon>
        <taxon>Anthemidinae</taxon>
        <taxon>Tanacetum</taxon>
    </lineage>
</organism>
<dbReference type="AlphaFoldDB" id="A0A699HDK5"/>
<feature type="coiled-coil region" evidence="1">
    <location>
        <begin position="447"/>
        <end position="474"/>
    </location>
</feature>
<dbReference type="EMBL" id="BKCJ010114033">
    <property type="protein sequence ID" value="GEX53422.1"/>
    <property type="molecule type" value="Genomic_DNA"/>
</dbReference>
<evidence type="ECO:0000256" key="1">
    <source>
        <dbReference type="SAM" id="Coils"/>
    </source>
</evidence>
<accession>A0A699HDK5</accession>
<gene>
    <name evidence="3" type="ORF">Tci_325397</name>
</gene>
<evidence type="ECO:0000256" key="2">
    <source>
        <dbReference type="SAM" id="MobiDB-lite"/>
    </source>
</evidence>
<keyword evidence="1" id="KW-0175">Coiled coil</keyword>
<feature type="compositionally biased region" description="Basic and acidic residues" evidence="2">
    <location>
        <begin position="213"/>
        <end position="233"/>
    </location>
</feature>
<protein>
    <submittedName>
        <fullName evidence="3">Transposase (Putative), gypsy type</fullName>
    </submittedName>
</protein>
<feature type="region of interest" description="Disordered" evidence="2">
    <location>
        <begin position="191"/>
        <end position="233"/>
    </location>
</feature>
<feature type="region of interest" description="Disordered" evidence="2">
    <location>
        <begin position="327"/>
        <end position="357"/>
    </location>
</feature>
<proteinExistence type="predicted"/>